<dbReference type="EMBL" id="QUSK01000021">
    <property type="protein sequence ID" value="RGD74863.1"/>
    <property type="molecule type" value="Genomic_DNA"/>
</dbReference>
<dbReference type="EMBL" id="JABAFR010000014">
    <property type="protein sequence ID" value="NME44608.1"/>
    <property type="molecule type" value="Genomic_DNA"/>
</dbReference>
<name>A0A380LHQ4_9FIRM</name>
<dbReference type="Proteomes" id="UP000540014">
    <property type="component" value="Unassembled WGS sequence"/>
</dbReference>
<evidence type="ECO:0000313" key="6">
    <source>
        <dbReference type="Proteomes" id="UP000540014"/>
    </source>
</evidence>
<reference evidence="2 5" key="2">
    <citation type="submission" date="2018-08" db="EMBL/GenBank/DDBJ databases">
        <title>A genome reference for cultivated species of the human gut microbiota.</title>
        <authorList>
            <person name="Zou Y."/>
            <person name="Xue W."/>
            <person name="Luo G."/>
        </authorList>
    </citation>
    <scope>NUCLEOTIDE SEQUENCE [LARGE SCALE GENOMIC DNA]</scope>
    <source>
        <strain evidence="2 5">TF08-11</strain>
    </source>
</reference>
<accession>A0A380LHQ4</accession>
<dbReference type="RefSeq" id="WP_022789850.1">
    <property type="nucleotide sequence ID" value="NZ_CALCIP010000014.1"/>
</dbReference>
<reference evidence="3 4" key="1">
    <citation type="submission" date="2018-06" db="EMBL/GenBank/DDBJ databases">
        <authorList>
            <consortium name="Pathogen Informatics"/>
            <person name="Doyle S."/>
        </authorList>
    </citation>
    <scope>NUCLEOTIDE SEQUENCE [LARGE SCALE GENOMIC DNA]</scope>
    <source>
        <strain evidence="3 4">NCTC11087</strain>
    </source>
</reference>
<dbReference type="AlphaFoldDB" id="A0A380LHQ4"/>
<dbReference type="Proteomes" id="UP000260721">
    <property type="component" value="Unassembled WGS sequence"/>
</dbReference>
<gene>
    <name evidence="2" type="ORF">DXC78_09500</name>
    <name evidence="1" type="ORF">HF861_06865</name>
    <name evidence="3" type="ORF">NCTC11087_00238</name>
</gene>
<evidence type="ECO:0000313" key="1">
    <source>
        <dbReference type="EMBL" id="NME44608.1"/>
    </source>
</evidence>
<sequence>MQDIFIHIKIFTQSKFHHVWIRDTYVIEDFIQDIEKSWPLERTTFAHFFYHTESGRILNSGKTFRENAVISGDHFILF</sequence>
<keyword evidence="4" id="KW-1185">Reference proteome</keyword>
<evidence type="ECO:0000313" key="5">
    <source>
        <dbReference type="Proteomes" id="UP000260721"/>
    </source>
</evidence>
<evidence type="ECO:0000313" key="2">
    <source>
        <dbReference type="EMBL" id="RGD74863.1"/>
    </source>
</evidence>
<dbReference type="GeneID" id="77461233"/>
<dbReference type="EMBL" id="UHFX01000003">
    <property type="protein sequence ID" value="SUO03378.1"/>
    <property type="molecule type" value="Genomic_DNA"/>
</dbReference>
<reference evidence="1 6" key="3">
    <citation type="submission" date="2020-04" db="EMBL/GenBank/DDBJ databases">
        <authorList>
            <person name="Hitch T.C.A."/>
            <person name="Wylensek D."/>
            <person name="Clavel T."/>
        </authorList>
    </citation>
    <scope>NUCLEOTIDE SEQUENCE [LARGE SCALE GENOMIC DNA]</scope>
    <source>
        <strain evidence="1 6">BSM-383-APC-22F</strain>
    </source>
</reference>
<dbReference type="Proteomes" id="UP000255523">
    <property type="component" value="Unassembled WGS sequence"/>
</dbReference>
<dbReference type="STRING" id="1123313.GCA_000420345_00987"/>
<protein>
    <submittedName>
        <fullName evidence="3">Uncharacterized protein</fullName>
    </submittedName>
</protein>
<evidence type="ECO:0000313" key="3">
    <source>
        <dbReference type="EMBL" id="SUO03378.1"/>
    </source>
</evidence>
<organism evidence="3 4">
    <name type="scientific">Faecalicoccus pleomorphus</name>
    <dbReference type="NCBI Taxonomy" id="1323"/>
    <lineage>
        <taxon>Bacteria</taxon>
        <taxon>Bacillati</taxon>
        <taxon>Bacillota</taxon>
        <taxon>Erysipelotrichia</taxon>
        <taxon>Erysipelotrichales</taxon>
        <taxon>Erysipelotrichaceae</taxon>
        <taxon>Faecalicoccus</taxon>
    </lineage>
</organism>
<proteinExistence type="predicted"/>
<evidence type="ECO:0000313" key="4">
    <source>
        <dbReference type="Proteomes" id="UP000255523"/>
    </source>
</evidence>